<dbReference type="Proteomes" id="UP000002729">
    <property type="component" value="Unassembled WGS sequence"/>
</dbReference>
<organism evidence="6">
    <name type="scientific">Aureococcus anophagefferens</name>
    <name type="common">Harmful bloom alga</name>
    <dbReference type="NCBI Taxonomy" id="44056"/>
    <lineage>
        <taxon>Eukaryota</taxon>
        <taxon>Sar</taxon>
        <taxon>Stramenopiles</taxon>
        <taxon>Ochrophyta</taxon>
        <taxon>Pelagophyceae</taxon>
        <taxon>Pelagomonadales</taxon>
        <taxon>Pelagomonadaceae</taxon>
        <taxon>Aureococcus</taxon>
    </lineage>
</organism>
<reference evidence="5 6" key="1">
    <citation type="journal article" date="2011" name="Proc. Natl. Acad. Sci. U.S.A.">
        <title>Niche of harmful alga Aureococcus anophagefferens revealed through ecogenomics.</title>
        <authorList>
            <person name="Gobler C.J."/>
            <person name="Berry D.L."/>
            <person name="Dyhrman S.T."/>
            <person name="Wilhelm S.W."/>
            <person name="Salamov A."/>
            <person name="Lobanov A.V."/>
            <person name="Zhang Y."/>
            <person name="Collier J.L."/>
            <person name="Wurch L.L."/>
            <person name="Kustka A.B."/>
            <person name="Dill B.D."/>
            <person name="Shah M."/>
            <person name="VerBerkmoes N.C."/>
            <person name="Kuo A."/>
            <person name="Terry A."/>
            <person name="Pangilinan J."/>
            <person name="Lindquist E.A."/>
            <person name="Lucas S."/>
            <person name="Paulsen I.T."/>
            <person name="Hattenrath-Lehmann T.K."/>
            <person name="Talmage S.C."/>
            <person name="Walker E.A."/>
            <person name="Koch F."/>
            <person name="Burson A.M."/>
            <person name="Marcoval M.A."/>
            <person name="Tang Y.Z."/>
            <person name="Lecleir G.R."/>
            <person name="Coyne K.J."/>
            <person name="Berg G.M."/>
            <person name="Bertrand E.M."/>
            <person name="Saito M.A."/>
            <person name="Gladyshev V.N."/>
            <person name="Grigoriev I.V."/>
        </authorList>
    </citation>
    <scope>NUCLEOTIDE SEQUENCE [LARGE SCALE GENOMIC DNA]</scope>
    <source>
        <strain evidence="6">CCMP 1984</strain>
    </source>
</reference>
<dbReference type="eggNOG" id="KOG3706">
    <property type="taxonomic scope" value="Eukaryota"/>
</dbReference>
<comment type="subcellular location">
    <subcellularLocation>
        <location evidence="3">Nucleus</location>
    </subcellularLocation>
</comment>
<keyword evidence="3" id="KW-0223">Dioxygenase</keyword>
<evidence type="ECO:0000313" key="6">
    <source>
        <dbReference type="Proteomes" id="UP000002729"/>
    </source>
</evidence>
<dbReference type="PANTHER" id="PTHR13096">
    <property type="entry name" value="MINA53 MYC INDUCED NUCLEAR ANTIGEN"/>
    <property type="match status" value="1"/>
</dbReference>
<dbReference type="AlphaFoldDB" id="F0Y5V3"/>
<keyword evidence="2 3" id="KW-0408">Iron</keyword>
<dbReference type="InParanoid" id="F0Y5V3"/>
<feature type="domain" description="JmjC" evidence="4">
    <location>
        <begin position="115"/>
        <end position="262"/>
    </location>
</feature>
<evidence type="ECO:0000256" key="1">
    <source>
        <dbReference type="ARBA" id="ARBA00022723"/>
    </source>
</evidence>
<dbReference type="InterPro" id="IPR003347">
    <property type="entry name" value="JmjC_dom"/>
</dbReference>
<dbReference type="PANTHER" id="PTHR13096:SF9">
    <property type="entry name" value="BIFUNCTIONAL LYSINE-SPECIFIC DEMETHYLASE AND HISTIDYL-HYDROXYLASE"/>
    <property type="match status" value="1"/>
</dbReference>
<dbReference type="EMBL" id="GL833125">
    <property type="protein sequence ID" value="EGB09729.1"/>
    <property type="molecule type" value="Genomic_DNA"/>
</dbReference>
<comment type="function">
    <text evidence="3">Oxygenase that can act as both a histone lysine demethylase and a ribosomal histidine hydroxylase.</text>
</comment>
<dbReference type="PROSITE" id="PS51184">
    <property type="entry name" value="JMJC"/>
    <property type="match status" value="1"/>
</dbReference>
<keyword evidence="3" id="KW-0805">Transcription regulation</keyword>
<evidence type="ECO:0000256" key="3">
    <source>
        <dbReference type="RuleBase" id="RU366061"/>
    </source>
</evidence>
<dbReference type="GO" id="GO:0005730">
    <property type="term" value="C:nucleolus"/>
    <property type="evidence" value="ECO:0007669"/>
    <property type="project" value="TreeGrafter"/>
</dbReference>
<dbReference type="Pfam" id="PF08007">
    <property type="entry name" value="JmjC_2"/>
    <property type="match status" value="1"/>
</dbReference>
<comment type="cofactor">
    <cofactor evidence="3">
        <name>Fe(2+)</name>
        <dbReference type="ChEBI" id="CHEBI:29033"/>
    </cofactor>
    <text evidence="3">Binds 1 Fe(2+) ion per subunit.</text>
</comment>
<sequence>MAALLDGDAALAALDADAAFAALARLLRRPDFLDGVFESGRCASEPGAAAAFDVAAVLDLLDASASVAGCEAGAPEGGPPRRGVDYELGRWAPPAWERYAGAVAAGGAAAAARAALAGGYSVTIRHAELRSRRLAAACFAVQDFLGLPAQANVYVTPPGASAARPHVDRHCVFAVQLAGAKRWCLREADGYVPPPARERATARADAAYGGERAVDLAAGGALYVPRGAPHCCENAGDALSVHVSFGVDVHAPLTWEGALQAALRGAGAAAGAHAALRGLALGDAPFLRHACLHRRAGAADRLRREAARALGVVEALDGAAVEARATDAGLAYLGLAPRAPGAARADALAGLRAVVDAPAADRAAALRDVADMARDVRDRARALAAALLPD</sequence>
<keyword evidence="1 3" id="KW-0479">Metal-binding</keyword>
<dbReference type="EC" id="1.14.11.-" evidence="3"/>
<dbReference type="KEGG" id="aaf:AURANDRAFT_63211"/>
<dbReference type="SUPFAM" id="SSF51197">
    <property type="entry name" value="Clavaminate synthase-like"/>
    <property type="match status" value="1"/>
</dbReference>
<dbReference type="OrthoDB" id="206986at2759"/>
<dbReference type="GO" id="GO:0032453">
    <property type="term" value="F:histone H3K4 demethylase activity"/>
    <property type="evidence" value="ECO:0007669"/>
    <property type="project" value="TreeGrafter"/>
</dbReference>
<dbReference type="RefSeq" id="XP_009035770.1">
    <property type="nucleotide sequence ID" value="XM_009037522.1"/>
</dbReference>
<dbReference type="Gene3D" id="2.60.120.650">
    <property type="entry name" value="Cupin"/>
    <property type="match status" value="1"/>
</dbReference>
<gene>
    <name evidence="5" type="ORF">AURANDRAFT_63211</name>
</gene>
<evidence type="ECO:0000256" key="2">
    <source>
        <dbReference type="ARBA" id="ARBA00023004"/>
    </source>
</evidence>
<comment type="similarity">
    <text evidence="3">Belongs to the ROX family.</text>
</comment>
<name>F0Y5V3_AURAN</name>
<dbReference type="GO" id="GO:0051864">
    <property type="term" value="F:histone H3K36 demethylase activity"/>
    <property type="evidence" value="ECO:0007669"/>
    <property type="project" value="TreeGrafter"/>
</dbReference>
<keyword evidence="3" id="KW-0804">Transcription</keyword>
<dbReference type="GO" id="GO:0005506">
    <property type="term" value="F:iron ion binding"/>
    <property type="evidence" value="ECO:0007669"/>
    <property type="project" value="UniProtKB-UniRule"/>
</dbReference>
<keyword evidence="3" id="KW-0539">Nucleus</keyword>
<keyword evidence="6" id="KW-1185">Reference proteome</keyword>
<protein>
    <recommendedName>
        <fullName evidence="3">Bifunctional lysine-specific demethylase and histidyl-hydroxylase</fullName>
        <ecNumber evidence="3">1.14.11.-</ecNumber>
    </recommendedName>
</protein>
<proteinExistence type="inferred from homology"/>
<accession>F0Y5V3</accession>
<evidence type="ECO:0000259" key="4">
    <source>
        <dbReference type="PROSITE" id="PS51184"/>
    </source>
</evidence>
<evidence type="ECO:0000313" key="5">
    <source>
        <dbReference type="EMBL" id="EGB09729.1"/>
    </source>
</evidence>
<dbReference type="GeneID" id="20224231"/>
<keyword evidence="3" id="KW-0560">Oxidoreductase</keyword>
<dbReference type="InterPro" id="IPR039994">
    <property type="entry name" value="NO66-like"/>
</dbReference>